<dbReference type="Proteomes" id="UP000887576">
    <property type="component" value="Unplaced"/>
</dbReference>
<evidence type="ECO:0000313" key="1">
    <source>
        <dbReference type="Proteomes" id="UP000887576"/>
    </source>
</evidence>
<organism evidence="1 2">
    <name type="scientific">Panagrolaimus sp. JU765</name>
    <dbReference type="NCBI Taxonomy" id="591449"/>
    <lineage>
        <taxon>Eukaryota</taxon>
        <taxon>Metazoa</taxon>
        <taxon>Ecdysozoa</taxon>
        <taxon>Nematoda</taxon>
        <taxon>Chromadorea</taxon>
        <taxon>Rhabditida</taxon>
        <taxon>Tylenchina</taxon>
        <taxon>Panagrolaimomorpha</taxon>
        <taxon>Panagrolaimoidea</taxon>
        <taxon>Panagrolaimidae</taxon>
        <taxon>Panagrolaimus</taxon>
    </lineage>
</organism>
<evidence type="ECO:0000313" key="2">
    <source>
        <dbReference type="WBParaSite" id="JU765_v2.g3201.t1"/>
    </source>
</evidence>
<accession>A0AC34R3D2</accession>
<protein>
    <submittedName>
        <fullName evidence="2">Decapping nuclease</fullName>
    </submittedName>
</protein>
<dbReference type="WBParaSite" id="JU765_v2.g3201.t1">
    <property type="protein sequence ID" value="JU765_v2.g3201.t1"/>
    <property type="gene ID" value="JU765_v2.g3201"/>
</dbReference>
<name>A0AC34R3D2_9BILA</name>
<sequence>MAENENIFLSMNLEWDLRNRNAFSIRHQVPNEHVKYLREQYLNIPLNIDLNDGFDPNSEGPDPELWDGGWRNVLKCLLWMGQQLNNSAKNYSLKNEYKGFTTRIETDTESNESEDENHVKFFCLTNVDCRDEMENFPDIQIQANELFNNNYFKQKAMKWWIQGTVIEMKDVIVGFRNDDGILLRAERVNLEHLREQCEWNGNLCLQAIQLFFTELTNRYDDLVNSEQMLVLERNPNSRDITFSVIPRTEILTNEFRQFFT</sequence>
<reference evidence="2" key="1">
    <citation type="submission" date="2022-11" db="UniProtKB">
        <authorList>
            <consortium name="WormBaseParasite"/>
        </authorList>
    </citation>
    <scope>IDENTIFICATION</scope>
</reference>
<proteinExistence type="predicted"/>